<gene>
    <name evidence="2" type="ORF">ETD86_54225</name>
</gene>
<feature type="signal peptide" evidence="1">
    <location>
        <begin position="1"/>
        <end position="42"/>
    </location>
</feature>
<accession>A0A5S4EU16</accession>
<name>A0A5S4EU16_9ACTN</name>
<evidence type="ECO:0000313" key="3">
    <source>
        <dbReference type="Proteomes" id="UP000309128"/>
    </source>
</evidence>
<protein>
    <recommendedName>
        <fullName evidence="4">Cell wall protein</fullName>
    </recommendedName>
</protein>
<feature type="non-terminal residue" evidence="2">
    <location>
        <position position="216"/>
    </location>
</feature>
<organism evidence="2 3">
    <name type="scientific">Nonomuraea turkmeniaca</name>
    <dbReference type="NCBI Taxonomy" id="103838"/>
    <lineage>
        <taxon>Bacteria</taxon>
        <taxon>Bacillati</taxon>
        <taxon>Actinomycetota</taxon>
        <taxon>Actinomycetes</taxon>
        <taxon>Streptosporangiales</taxon>
        <taxon>Streptosporangiaceae</taxon>
        <taxon>Nonomuraea</taxon>
    </lineage>
</organism>
<dbReference type="RefSeq" id="WP_211370939.1">
    <property type="nucleotide sequence ID" value="NZ_VCKY01000515.1"/>
</dbReference>
<keyword evidence="3" id="KW-1185">Reference proteome</keyword>
<feature type="chain" id="PRO_5024371612" description="Cell wall protein" evidence="1">
    <location>
        <begin position="43"/>
        <end position="216"/>
    </location>
</feature>
<keyword evidence="1" id="KW-0732">Signal</keyword>
<dbReference type="EMBL" id="VCKY01000515">
    <property type="protein sequence ID" value="TMR02415.1"/>
    <property type="molecule type" value="Genomic_DNA"/>
</dbReference>
<dbReference type="Proteomes" id="UP000309128">
    <property type="component" value="Unassembled WGS sequence"/>
</dbReference>
<sequence length="216" mass="23101">MTKFRGLRRLASRHFTAAFTAGVAAFGLTALDVMGQATNAHAASVPNGTITRAEVLARGQNWVDRDVRYNKTRGPGTLITDVEGDNRYGPDCPGLVSMALHDLRPGDMILRDGHMELLARWKDAGDHTERAWTYSLNGTGDPDSNGWENDDPPPVQGTASVYGVLPDGTGFTHELLAYDGNSHLFGIAGGVLRRYTVNAAKPARANILAGELIGSG</sequence>
<evidence type="ECO:0008006" key="4">
    <source>
        <dbReference type="Google" id="ProtNLM"/>
    </source>
</evidence>
<dbReference type="AlphaFoldDB" id="A0A5S4EU16"/>
<reference evidence="2 3" key="1">
    <citation type="submission" date="2019-05" db="EMBL/GenBank/DDBJ databases">
        <title>Draft genome sequence of Nonomuraea turkmeniaca DSM 43926.</title>
        <authorList>
            <person name="Saricaoglu S."/>
            <person name="Isik K."/>
        </authorList>
    </citation>
    <scope>NUCLEOTIDE SEQUENCE [LARGE SCALE GENOMIC DNA]</scope>
    <source>
        <strain evidence="2 3">DSM 43926</strain>
    </source>
</reference>
<proteinExistence type="predicted"/>
<evidence type="ECO:0000256" key="1">
    <source>
        <dbReference type="SAM" id="SignalP"/>
    </source>
</evidence>
<evidence type="ECO:0000313" key="2">
    <source>
        <dbReference type="EMBL" id="TMR02415.1"/>
    </source>
</evidence>
<comment type="caution">
    <text evidence="2">The sequence shown here is derived from an EMBL/GenBank/DDBJ whole genome shotgun (WGS) entry which is preliminary data.</text>
</comment>